<reference evidence="3" key="1">
    <citation type="journal article" date="2019" name="Int. J. Syst. Evol. Microbiol.">
        <title>The Global Catalogue of Microorganisms (GCM) 10K type strain sequencing project: providing services to taxonomists for standard genome sequencing and annotation.</title>
        <authorList>
            <consortium name="The Broad Institute Genomics Platform"/>
            <consortium name="The Broad Institute Genome Sequencing Center for Infectious Disease"/>
            <person name="Wu L."/>
            <person name="Ma J."/>
        </authorList>
    </citation>
    <scope>NUCLEOTIDE SEQUENCE [LARGE SCALE GENOMIC DNA]</scope>
    <source>
        <strain evidence="3">JCM 15591</strain>
    </source>
</reference>
<sequence length="102" mass="10045">MSGRRPVLAALVAAPIAIVGGPALAVTQIARAGGSATAGAAVIGDSPIGTVDDSGQVGRTYVFPASVAATMPPAPVPAASRHFSKDNGRFRSLCEIFVSLGG</sequence>
<dbReference type="EMBL" id="BAAAPN010000053">
    <property type="protein sequence ID" value="GAA1763755.1"/>
    <property type="molecule type" value="Genomic_DNA"/>
</dbReference>
<dbReference type="RefSeq" id="WP_344066500.1">
    <property type="nucleotide sequence ID" value="NZ_BAAAPN010000053.1"/>
</dbReference>
<evidence type="ECO:0000313" key="3">
    <source>
        <dbReference type="Proteomes" id="UP001501475"/>
    </source>
</evidence>
<accession>A0ABP4WYH6</accession>
<gene>
    <name evidence="2" type="ORF">GCM10009810_23650</name>
</gene>
<organism evidence="2 3">
    <name type="scientific">Nostocoides vanveenii</name>
    <dbReference type="NCBI Taxonomy" id="330835"/>
    <lineage>
        <taxon>Bacteria</taxon>
        <taxon>Bacillati</taxon>
        <taxon>Actinomycetota</taxon>
        <taxon>Actinomycetes</taxon>
        <taxon>Micrococcales</taxon>
        <taxon>Intrasporangiaceae</taxon>
        <taxon>Nostocoides</taxon>
    </lineage>
</organism>
<keyword evidence="1" id="KW-0732">Signal</keyword>
<feature type="signal peptide" evidence="1">
    <location>
        <begin position="1"/>
        <end position="25"/>
    </location>
</feature>
<dbReference type="Proteomes" id="UP001501475">
    <property type="component" value="Unassembled WGS sequence"/>
</dbReference>
<comment type="caution">
    <text evidence="2">The sequence shown here is derived from an EMBL/GenBank/DDBJ whole genome shotgun (WGS) entry which is preliminary data.</text>
</comment>
<protein>
    <submittedName>
        <fullName evidence="2">Uncharacterized protein</fullName>
    </submittedName>
</protein>
<proteinExistence type="predicted"/>
<feature type="chain" id="PRO_5046925625" evidence="1">
    <location>
        <begin position="26"/>
        <end position="102"/>
    </location>
</feature>
<name>A0ABP4WYH6_9MICO</name>
<keyword evidence="3" id="KW-1185">Reference proteome</keyword>
<evidence type="ECO:0000256" key="1">
    <source>
        <dbReference type="SAM" id="SignalP"/>
    </source>
</evidence>
<evidence type="ECO:0000313" key="2">
    <source>
        <dbReference type="EMBL" id="GAA1763755.1"/>
    </source>
</evidence>